<dbReference type="Gene3D" id="3.50.30.30">
    <property type="match status" value="1"/>
</dbReference>
<dbReference type="InterPro" id="IPR046450">
    <property type="entry name" value="PA_dom_sf"/>
</dbReference>
<evidence type="ECO:0000256" key="9">
    <source>
        <dbReference type="RuleBase" id="RU003355"/>
    </source>
</evidence>
<keyword evidence="6 8" id="KW-0378">Hydrolase</keyword>
<evidence type="ECO:0000256" key="4">
    <source>
        <dbReference type="ARBA" id="ARBA00022670"/>
    </source>
</evidence>
<evidence type="ECO:0000256" key="1">
    <source>
        <dbReference type="ARBA" id="ARBA00011073"/>
    </source>
</evidence>
<keyword evidence="14" id="KW-1185">Reference proteome</keyword>
<keyword evidence="4 8" id="KW-0645">Protease</keyword>
<dbReference type="Proteomes" id="UP001432014">
    <property type="component" value="Chromosome"/>
</dbReference>
<dbReference type="SUPFAM" id="SSF52743">
    <property type="entry name" value="Subtilisin-like"/>
    <property type="match status" value="1"/>
</dbReference>
<feature type="active site" description="Charge relay system" evidence="8">
    <location>
        <position position="447"/>
    </location>
</feature>
<dbReference type="Pfam" id="PF00082">
    <property type="entry name" value="Peptidase_S8"/>
    <property type="match status" value="1"/>
</dbReference>
<feature type="active site" description="Charge relay system" evidence="8">
    <location>
        <position position="241"/>
    </location>
</feature>
<dbReference type="InterPro" id="IPR003137">
    <property type="entry name" value="PA_domain"/>
</dbReference>
<dbReference type="RefSeq" id="WP_329499895.1">
    <property type="nucleotide sequence ID" value="NZ_CP108460.1"/>
</dbReference>
<dbReference type="InterPro" id="IPR015500">
    <property type="entry name" value="Peptidase_S8_subtilisin-rel"/>
</dbReference>
<gene>
    <name evidence="13" type="ORF">OG469_07920</name>
</gene>
<dbReference type="PROSITE" id="PS51892">
    <property type="entry name" value="SUBTILASE"/>
    <property type="match status" value="1"/>
</dbReference>
<feature type="signal peptide" evidence="10">
    <location>
        <begin position="1"/>
        <end position="40"/>
    </location>
</feature>
<dbReference type="InterPro" id="IPR022398">
    <property type="entry name" value="Peptidase_S8_His-AS"/>
</dbReference>
<dbReference type="PROSITE" id="PS00137">
    <property type="entry name" value="SUBTILASE_HIS"/>
    <property type="match status" value="1"/>
</dbReference>
<evidence type="ECO:0000313" key="13">
    <source>
        <dbReference type="EMBL" id="WUS55445.1"/>
    </source>
</evidence>
<dbReference type="PRINTS" id="PR00723">
    <property type="entry name" value="SUBTILISIN"/>
</dbReference>
<dbReference type="PROSITE" id="PS00138">
    <property type="entry name" value="SUBTILASE_SER"/>
    <property type="match status" value="1"/>
</dbReference>
<accession>A0ABZ1W3N3</accession>
<dbReference type="Gene3D" id="3.40.50.200">
    <property type="entry name" value="Peptidase S8/S53 domain"/>
    <property type="match status" value="1"/>
</dbReference>
<feature type="domain" description="PA" evidence="12">
    <location>
        <begin position="807"/>
        <end position="884"/>
    </location>
</feature>
<evidence type="ECO:0000256" key="2">
    <source>
        <dbReference type="ARBA" id="ARBA00022512"/>
    </source>
</evidence>
<keyword evidence="2" id="KW-0134">Cell wall</keyword>
<dbReference type="InterPro" id="IPR023827">
    <property type="entry name" value="Peptidase_S8_Asp-AS"/>
</dbReference>
<keyword evidence="3" id="KW-0964">Secreted</keyword>
<dbReference type="InterPro" id="IPR000209">
    <property type="entry name" value="Peptidase_S8/S53_dom"/>
</dbReference>
<protein>
    <submittedName>
        <fullName evidence="13">S8 family serine peptidase</fullName>
    </submittedName>
</protein>
<feature type="chain" id="PRO_5046527977" evidence="10">
    <location>
        <begin position="41"/>
        <end position="1244"/>
    </location>
</feature>
<evidence type="ECO:0000256" key="5">
    <source>
        <dbReference type="ARBA" id="ARBA00022729"/>
    </source>
</evidence>
<evidence type="ECO:0000256" key="10">
    <source>
        <dbReference type="SAM" id="SignalP"/>
    </source>
</evidence>
<dbReference type="Pfam" id="PF02225">
    <property type="entry name" value="PA"/>
    <property type="match status" value="1"/>
</dbReference>
<sequence length="1244" mass="131479">MFSPSLSSAFRRRRRQLISAATAVPLLASGLAVLPTPAQAAPSRPAIPAKPSVTHQVTLVTGDVVTVTTMADGKQTADVDRPDSAVGGVKIQAVKGDLFVIPDEAAPLLGTDKLDRRLFNVSDLIEMGYDDAKSAAVPLIATYSQATSRSAVEPAAPRGSKLTRELKGIRGAALSTEKREVRAFWNTVAPQGSATLGGGVAKLWLDGRVKASLKESVPLIGAPEAWAAGYTGKGVKVALLDTGIDVNHPDFAGRIDGTFSFVPGEAFSDLNGHGTHVASTIVGSGAASGGDYKGVAPGADLIVGKVLGGAEGYGQDSWVMAGMQWAAESGADVVNMSLGDSYPTDGSDPMSQTVDALSAQYGTLFVIAAGNAGPESISSPGAAASALTVAATDKQDRLASFSSTGPLAYSGGMKPDIAAPGVDITAARSQEMTDGGQGLYRTISGTSMATPHVVGAAAILAQQHPDWTGAQLKEHLMSTAKGLDGGYSPYEVGTGRLDVAAAVRTTVRGAGSLFFGNYTWPHEPSDVAVTKDLSFTNSGSADVTLTLTLTNDDGSFTLGATTVTVPAGGATAVPVTGDPRKASAGRHVGYVIATDAATGKPVTRTSVALVKEEERYDLNIKLVGRDGKPAAGQVAINLAGDLWPWSVYVDGSTTLRMAPGQYTVAAYLDVAGEQADRSGLAVLVDPETVLKEGSADVVLDASKARLLQTEAPQRTEDRQRKVDFNVHYQGLDPFMDYRSAYVLPPSYDDVYVAPTEPMTQGEFMLATRWRKGEPLLSLSTPGDRLRFETLVQAGSALGTATDTLKAVYAGGGAAADYEKAKAKGKVVVIERSDALSPQERTEAAVAAGAKALIVVNDGVGALMEYVGESTIPVATVHRDAGKSLIAMAKAGHLMLTAKQTEYTPFVYDLTRDYPGQVPDRALVYKPTEGDLARIDARYYSATGGGSAEGYRSDFTLSPSFNFPDREWHPGTRTEWVTPGQVWREFHAQGVDGNSPWVMVSGDNTYAKGSATRLDWFAPAIRPGQGEAFGVYNSRWQNYMTWNVQAWASASDNMRLGGFLQWGETPTHLQVFQGDTLIHDNPNSTDMQWVEVPAGNLPYRAVLDAERPGEVFRLSTRTHTEWTFMSDTVDSDNFKPFSVLNLDYKLESDLHGDVKANATQRIALKPVSMDLGTVPGTVTTVKLDLSYDDGASWQNVTLAKGADGYWTGSFRTAKKPGGFISVRASAETDSGFSVKNEIIRAYGLR</sequence>
<dbReference type="SUPFAM" id="SSF52025">
    <property type="entry name" value="PA domain"/>
    <property type="match status" value="1"/>
</dbReference>
<evidence type="ECO:0000259" key="12">
    <source>
        <dbReference type="Pfam" id="PF02225"/>
    </source>
</evidence>
<name>A0ABZ1W3N3_9ACTN</name>
<reference evidence="13 14" key="1">
    <citation type="submission" date="2022-10" db="EMBL/GenBank/DDBJ databases">
        <title>The complete genomes of actinobacterial strains from the NBC collection.</title>
        <authorList>
            <person name="Joergensen T.S."/>
            <person name="Alvarez Arevalo M."/>
            <person name="Sterndorff E.B."/>
            <person name="Faurdal D."/>
            <person name="Vuksanovic O."/>
            <person name="Mourched A.-S."/>
            <person name="Charusanti P."/>
            <person name="Shaw S."/>
            <person name="Blin K."/>
            <person name="Weber T."/>
        </authorList>
    </citation>
    <scope>NUCLEOTIDE SEQUENCE [LARGE SCALE GENOMIC DNA]</scope>
    <source>
        <strain evidence="13 14">NBC_01247</strain>
    </source>
</reference>
<evidence type="ECO:0000313" key="14">
    <source>
        <dbReference type="Proteomes" id="UP001432014"/>
    </source>
</evidence>
<keyword evidence="5 10" id="KW-0732">Signal</keyword>
<feature type="active site" description="Charge relay system" evidence="8">
    <location>
        <position position="273"/>
    </location>
</feature>
<proteinExistence type="inferred from homology"/>
<dbReference type="EMBL" id="CP108482">
    <property type="protein sequence ID" value="WUS55445.1"/>
    <property type="molecule type" value="Genomic_DNA"/>
</dbReference>
<dbReference type="InterPro" id="IPR050131">
    <property type="entry name" value="Peptidase_S8_subtilisin-like"/>
</dbReference>
<dbReference type="PANTHER" id="PTHR43806:SF11">
    <property type="entry name" value="CEREVISIN-RELATED"/>
    <property type="match status" value="1"/>
</dbReference>
<feature type="domain" description="Peptidase S8/S53" evidence="11">
    <location>
        <begin position="232"/>
        <end position="495"/>
    </location>
</feature>
<dbReference type="InterPro" id="IPR036852">
    <property type="entry name" value="Peptidase_S8/S53_dom_sf"/>
</dbReference>
<dbReference type="InterPro" id="IPR023828">
    <property type="entry name" value="Peptidase_S8_Ser-AS"/>
</dbReference>
<dbReference type="PANTHER" id="PTHR43806">
    <property type="entry name" value="PEPTIDASE S8"/>
    <property type="match status" value="1"/>
</dbReference>
<evidence type="ECO:0000256" key="3">
    <source>
        <dbReference type="ARBA" id="ARBA00022525"/>
    </source>
</evidence>
<comment type="similarity">
    <text evidence="1 8 9">Belongs to the peptidase S8 family.</text>
</comment>
<organism evidence="13 14">
    <name type="scientific">Kitasatospora herbaricolor</name>
    <dbReference type="NCBI Taxonomy" id="68217"/>
    <lineage>
        <taxon>Bacteria</taxon>
        <taxon>Bacillati</taxon>
        <taxon>Actinomycetota</taxon>
        <taxon>Actinomycetes</taxon>
        <taxon>Kitasatosporales</taxon>
        <taxon>Streptomycetaceae</taxon>
        <taxon>Kitasatospora</taxon>
    </lineage>
</organism>
<dbReference type="PROSITE" id="PS00136">
    <property type="entry name" value="SUBTILASE_ASP"/>
    <property type="match status" value="1"/>
</dbReference>
<evidence type="ECO:0000256" key="8">
    <source>
        <dbReference type="PROSITE-ProRule" id="PRU01240"/>
    </source>
</evidence>
<evidence type="ECO:0000256" key="7">
    <source>
        <dbReference type="ARBA" id="ARBA00022825"/>
    </source>
</evidence>
<evidence type="ECO:0000259" key="11">
    <source>
        <dbReference type="Pfam" id="PF00082"/>
    </source>
</evidence>
<evidence type="ECO:0000256" key="6">
    <source>
        <dbReference type="ARBA" id="ARBA00022801"/>
    </source>
</evidence>
<keyword evidence="7 8" id="KW-0720">Serine protease</keyword>